<sequence length="431" mass="48588">MTSQIERLPVELFELVAASLELLSCKNLRLTSQRLRFLIHPLFVECAFSRLKTTLGSPSLGRLVNVSRCENLRGAVKVLQIQLLTSSDYHTLAAISRVGRFPPPKRFPRVPGIQDRHVHDEATTLKYVLESKYPTRLYDSLVKALRGFTNLEAVHFYPRNDQPAACRRLISEDDRLFRSRCFQVVVDAIVQTDVRLLEFRMAKCRRGTALHKEATLPFSVLNVPAQSLRALCHRFSHLHTLTISVLTVYDDVSQVPGWQKWIASIVATAPKLRNLTLSLDRSAYVASAFRSLASSCTCPNLQVFQLMFCALHTDDLASMISSHSATLRRALFSDLRLVTGTWSSILHALKECKKLEHLRLSSLSEENHPIQRLDVRRENRDMAGMLEEIITIYDTPADTLASENSSSVGPHHVVGLSVNLRERLNTTVPNG</sequence>
<dbReference type="Proteomes" id="UP000292402">
    <property type="component" value="Unassembled WGS sequence"/>
</dbReference>
<comment type="caution">
    <text evidence="1">The sequence shown here is derived from an EMBL/GenBank/DDBJ whole genome shotgun (WGS) entry which is preliminary data.</text>
</comment>
<dbReference type="InterPro" id="IPR032675">
    <property type="entry name" value="LRR_dom_sf"/>
</dbReference>
<organism evidence="1 2">
    <name type="scientific">Alternaria tenuissima</name>
    <dbReference type="NCBI Taxonomy" id="119927"/>
    <lineage>
        <taxon>Eukaryota</taxon>
        <taxon>Fungi</taxon>
        <taxon>Dikarya</taxon>
        <taxon>Ascomycota</taxon>
        <taxon>Pezizomycotina</taxon>
        <taxon>Dothideomycetes</taxon>
        <taxon>Pleosporomycetidae</taxon>
        <taxon>Pleosporales</taxon>
        <taxon>Pleosporineae</taxon>
        <taxon>Pleosporaceae</taxon>
        <taxon>Alternaria</taxon>
        <taxon>Alternaria sect. Alternaria</taxon>
        <taxon>Alternaria alternata complex</taxon>
    </lineage>
</organism>
<dbReference type="EMBL" id="PDXA01000026">
    <property type="protein sequence ID" value="RYN47303.1"/>
    <property type="molecule type" value="Genomic_DNA"/>
</dbReference>
<reference evidence="2" key="1">
    <citation type="journal article" date="2019" name="bioRxiv">
        <title>Genomics, evolutionary history and diagnostics of the Alternaria alternata species group including apple and Asian pear pathotypes.</title>
        <authorList>
            <person name="Armitage A.D."/>
            <person name="Cockerton H.M."/>
            <person name="Sreenivasaprasad S."/>
            <person name="Woodhall J.W."/>
            <person name="Lane C.R."/>
            <person name="Harrison R.J."/>
            <person name="Clarkson J.P."/>
        </authorList>
    </citation>
    <scope>NUCLEOTIDE SEQUENCE [LARGE SCALE GENOMIC DNA]</scope>
    <source>
        <strain evidence="2">FERA 1082</strain>
    </source>
</reference>
<gene>
    <name evidence="1" type="ORF">AA0114_g7791</name>
</gene>
<protein>
    <recommendedName>
        <fullName evidence="3">F-box domain-containing protein</fullName>
    </recommendedName>
</protein>
<evidence type="ECO:0000313" key="2">
    <source>
        <dbReference type="Proteomes" id="UP000292402"/>
    </source>
</evidence>
<dbReference type="Gene3D" id="3.80.10.10">
    <property type="entry name" value="Ribonuclease Inhibitor"/>
    <property type="match status" value="1"/>
</dbReference>
<dbReference type="SUPFAM" id="SSF52047">
    <property type="entry name" value="RNI-like"/>
    <property type="match status" value="1"/>
</dbReference>
<dbReference type="AlphaFoldDB" id="A0A4Q4MBZ3"/>
<name>A0A4Q4MBZ3_9PLEO</name>
<evidence type="ECO:0008006" key="3">
    <source>
        <dbReference type="Google" id="ProtNLM"/>
    </source>
</evidence>
<accession>A0A4Q4MBZ3</accession>
<proteinExistence type="predicted"/>
<evidence type="ECO:0000313" key="1">
    <source>
        <dbReference type="EMBL" id="RYN47303.1"/>
    </source>
</evidence>